<feature type="compositionally biased region" description="Basic and acidic residues" evidence="1">
    <location>
        <begin position="34"/>
        <end position="47"/>
    </location>
</feature>
<gene>
    <name evidence="2" type="ORF">GUJ93_ZPchr0008g11677</name>
</gene>
<name>A0A8J5QYT7_ZIZPA</name>
<accession>A0A8J5QYT7</accession>
<dbReference type="EMBL" id="JAAALK010000290">
    <property type="protein sequence ID" value="KAG8046910.1"/>
    <property type="molecule type" value="Genomic_DNA"/>
</dbReference>
<keyword evidence="3" id="KW-1185">Reference proteome</keyword>
<feature type="region of interest" description="Disordered" evidence="1">
    <location>
        <begin position="34"/>
        <end position="71"/>
    </location>
</feature>
<reference evidence="2" key="2">
    <citation type="submission" date="2021-02" db="EMBL/GenBank/DDBJ databases">
        <authorList>
            <person name="Kimball J.A."/>
            <person name="Haas M.W."/>
            <person name="Macchietto M."/>
            <person name="Kono T."/>
            <person name="Duquette J."/>
            <person name="Shao M."/>
        </authorList>
    </citation>
    <scope>NUCLEOTIDE SEQUENCE</scope>
    <source>
        <tissue evidence="2">Fresh leaf tissue</tissue>
    </source>
</reference>
<evidence type="ECO:0000313" key="3">
    <source>
        <dbReference type="Proteomes" id="UP000729402"/>
    </source>
</evidence>
<evidence type="ECO:0000313" key="2">
    <source>
        <dbReference type="EMBL" id="KAG8046910.1"/>
    </source>
</evidence>
<evidence type="ECO:0000256" key="1">
    <source>
        <dbReference type="SAM" id="MobiDB-lite"/>
    </source>
</evidence>
<protein>
    <submittedName>
        <fullName evidence="2">Uncharacterized protein</fullName>
    </submittedName>
</protein>
<dbReference type="AlphaFoldDB" id="A0A8J5QYT7"/>
<sequence>MYICTAEGNGGAGDDGGFDEGVLLACEGQVRRAEDVEHADPRARQEEAQDLAPARGDARQREESSVGFFTA</sequence>
<dbReference type="Proteomes" id="UP000729402">
    <property type="component" value="Unassembled WGS sequence"/>
</dbReference>
<reference evidence="2" key="1">
    <citation type="journal article" date="2021" name="bioRxiv">
        <title>Whole Genome Assembly and Annotation of Northern Wild Rice, Zizania palustris L., Supports a Whole Genome Duplication in the Zizania Genus.</title>
        <authorList>
            <person name="Haas M."/>
            <person name="Kono T."/>
            <person name="Macchietto M."/>
            <person name="Millas R."/>
            <person name="McGilp L."/>
            <person name="Shao M."/>
            <person name="Duquette J."/>
            <person name="Hirsch C.N."/>
            <person name="Kimball J."/>
        </authorList>
    </citation>
    <scope>NUCLEOTIDE SEQUENCE</scope>
    <source>
        <tissue evidence="2">Fresh leaf tissue</tissue>
    </source>
</reference>
<comment type="caution">
    <text evidence="2">The sequence shown here is derived from an EMBL/GenBank/DDBJ whole genome shotgun (WGS) entry which is preliminary data.</text>
</comment>
<proteinExistence type="predicted"/>
<organism evidence="2 3">
    <name type="scientific">Zizania palustris</name>
    <name type="common">Northern wild rice</name>
    <dbReference type="NCBI Taxonomy" id="103762"/>
    <lineage>
        <taxon>Eukaryota</taxon>
        <taxon>Viridiplantae</taxon>
        <taxon>Streptophyta</taxon>
        <taxon>Embryophyta</taxon>
        <taxon>Tracheophyta</taxon>
        <taxon>Spermatophyta</taxon>
        <taxon>Magnoliopsida</taxon>
        <taxon>Liliopsida</taxon>
        <taxon>Poales</taxon>
        <taxon>Poaceae</taxon>
        <taxon>BOP clade</taxon>
        <taxon>Oryzoideae</taxon>
        <taxon>Oryzeae</taxon>
        <taxon>Zizaniinae</taxon>
        <taxon>Zizania</taxon>
    </lineage>
</organism>